<evidence type="ECO:0000313" key="5">
    <source>
        <dbReference type="Proteomes" id="UP001642409"/>
    </source>
</evidence>
<evidence type="ECO:0000256" key="1">
    <source>
        <dbReference type="ARBA" id="ARBA00023002"/>
    </source>
</evidence>
<dbReference type="InterPro" id="IPR003680">
    <property type="entry name" value="Flavodoxin_fold"/>
</dbReference>
<dbReference type="GO" id="GO:0009055">
    <property type="term" value="F:electron transfer activity"/>
    <property type="evidence" value="ECO:0007669"/>
    <property type="project" value="TreeGrafter"/>
</dbReference>
<gene>
    <name evidence="3" type="ORF">HINF_LOCUS33614</name>
    <name evidence="4" type="ORF">HINF_LOCUS51617</name>
</gene>
<dbReference type="Pfam" id="PF02525">
    <property type="entry name" value="Flavodoxin_2"/>
    <property type="match status" value="1"/>
</dbReference>
<reference evidence="4 5" key="2">
    <citation type="submission" date="2024-07" db="EMBL/GenBank/DDBJ databases">
        <authorList>
            <person name="Akdeniz Z."/>
        </authorList>
    </citation>
    <scope>NUCLEOTIDE SEQUENCE [LARGE SCALE GENOMIC DNA]</scope>
</reference>
<evidence type="ECO:0000259" key="2">
    <source>
        <dbReference type="Pfam" id="PF02525"/>
    </source>
</evidence>
<dbReference type="EMBL" id="CAXDID020000253">
    <property type="protein sequence ID" value="CAL6064978.1"/>
    <property type="molecule type" value="Genomic_DNA"/>
</dbReference>
<dbReference type="GO" id="GO:0010181">
    <property type="term" value="F:FMN binding"/>
    <property type="evidence" value="ECO:0007669"/>
    <property type="project" value="TreeGrafter"/>
</dbReference>
<evidence type="ECO:0000313" key="4">
    <source>
        <dbReference type="EMBL" id="CAL6064978.1"/>
    </source>
</evidence>
<dbReference type="AlphaFoldDB" id="A0AA86U906"/>
<name>A0AA86U906_9EUKA</name>
<proteinExistence type="predicted"/>
<feature type="domain" description="Flavodoxin-like fold" evidence="2">
    <location>
        <begin position="1"/>
        <end position="134"/>
    </location>
</feature>
<dbReference type="InterPro" id="IPR029039">
    <property type="entry name" value="Flavoprotein-like_sf"/>
</dbReference>
<dbReference type="InterPro" id="IPR046980">
    <property type="entry name" value="KefG/KefF"/>
</dbReference>
<keyword evidence="1" id="KW-0560">Oxidoreductase</keyword>
<comment type="caution">
    <text evidence="3">The sequence shown here is derived from an EMBL/GenBank/DDBJ whole genome shotgun (WGS) entry which is preliminary data.</text>
</comment>
<dbReference type="Proteomes" id="UP001642409">
    <property type="component" value="Unassembled WGS sequence"/>
</dbReference>
<dbReference type="EMBL" id="CATOUU010000755">
    <property type="protein sequence ID" value="CAI9945969.1"/>
    <property type="molecule type" value="Genomic_DNA"/>
</dbReference>
<dbReference type="PANTHER" id="PTHR47307:SF1">
    <property type="entry name" value="GLUTATHIONE-REGULATED POTASSIUM-EFFLUX SYSTEM ANCILLARY PROTEIN KEFG"/>
    <property type="match status" value="1"/>
</dbReference>
<keyword evidence="5" id="KW-1185">Reference proteome</keyword>
<evidence type="ECO:0000313" key="3">
    <source>
        <dbReference type="EMBL" id="CAI9945969.1"/>
    </source>
</evidence>
<protein>
    <submittedName>
        <fullName evidence="3">NADPH oxidoreductase</fullName>
    </submittedName>
    <submittedName>
        <fullName evidence="4">NADPH_oxidoreductase</fullName>
    </submittedName>
</protein>
<reference evidence="3" key="1">
    <citation type="submission" date="2023-06" db="EMBL/GenBank/DDBJ databases">
        <authorList>
            <person name="Kurt Z."/>
        </authorList>
    </citation>
    <scope>NUCLEOTIDE SEQUENCE</scope>
</reference>
<organism evidence="3">
    <name type="scientific">Hexamita inflata</name>
    <dbReference type="NCBI Taxonomy" id="28002"/>
    <lineage>
        <taxon>Eukaryota</taxon>
        <taxon>Metamonada</taxon>
        <taxon>Diplomonadida</taxon>
        <taxon>Hexamitidae</taxon>
        <taxon>Hexamitinae</taxon>
        <taxon>Hexamita</taxon>
    </lineage>
</organism>
<dbReference type="GO" id="GO:0003955">
    <property type="term" value="F:NAD(P)H dehydrogenase (quinone) activity"/>
    <property type="evidence" value="ECO:0007669"/>
    <property type="project" value="TreeGrafter"/>
</dbReference>
<dbReference type="PANTHER" id="PTHR47307">
    <property type="entry name" value="GLUTATHIONE-REGULATED POTASSIUM-EFFLUX SYSTEM ANCILLARY PROTEIN KEFG"/>
    <property type="match status" value="1"/>
</dbReference>
<dbReference type="SUPFAM" id="SSF52218">
    <property type="entry name" value="Flavoproteins"/>
    <property type="match status" value="1"/>
</dbReference>
<sequence length="146" mass="17250">MKTIIILFHPNPENSIRNRQIQERIQQLHNVTYHTISSTIDAPAEQALLKQFDRIVFQYPIYWYNIPGCGQLYLDAVLDKNLFKNKKLKVIATTGAPRIVYKNKRNLLKFWECIAQLCGFQLEKPLIWFAMQNQFKLNDLKKQLAK</sequence>
<accession>A0AA86U906</accession>
<dbReference type="Gene3D" id="3.40.50.360">
    <property type="match status" value="1"/>
</dbReference>